<gene>
    <name evidence="1" type="ORF">VNO78_11776</name>
</gene>
<dbReference type="AlphaFoldDB" id="A0AAN9SPW7"/>
<sequence length="68" mass="7649">MWGESGRRLGFPREFGRCPGFQAICTFADDFADTKGELLNGYFNVIKSNETRQSARDQKTELTQAGLN</sequence>
<evidence type="ECO:0000313" key="2">
    <source>
        <dbReference type="Proteomes" id="UP001386955"/>
    </source>
</evidence>
<comment type="caution">
    <text evidence="1">The sequence shown here is derived from an EMBL/GenBank/DDBJ whole genome shotgun (WGS) entry which is preliminary data.</text>
</comment>
<proteinExistence type="predicted"/>
<keyword evidence="2" id="KW-1185">Reference proteome</keyword>
<organism evidence="1 2">
    <name type="scientific">Psophocarpus tetragonolobus</name>
    <name type="common">Winged bean</name>
    <name type="synonym">Dolichos tetragonolobus</name>
    <dbReference type="NCBI Taxonomy" id="3891"/>
    <lineage>
        <taxon>Eukaryota</taxon>
        <taxon>Viridiplantae</taxon>
        <taxon>Streptophyta</taxon>
        <taxon>Embryophyta</taxon>
        <taxon>Tracheophyta</taxon>
        <taxon>Spermatophyta</taxon>
        <taxon>Magnoliopsida</taxon>
        <taxon>eudicotyledons</taxon>
        <taxon>Gunneridae</taxon>
        <taxon>Pentapetalae</taxon>
        <taxon>rosids</taxon>
        <taxon>fabids</taxon>
        <taxon>Fabales</taxon>
        <taxon>Fabaceae</taxon>
        <taxon>Papilionoideae</taxon>
        <taxon>50 kb inversion clade</taxon>
        <taxon>NPAAA clade</taxon>
        <taxon>indigoferoid/millettioid clade</taxon>
        <taxon>Phaseoleae</taxon>
        <taxon>Psophocarpus</taxon>
    </lineage>
</organism>
<protein>
    <submittedName>
        <fullName evidence="1">Uncharacterized protein</fullName>
    </submittedName>
</protein>
<dbReference type="Proteomes" id="UP001386955">
    <property type="component" value="Unassembled WGS sequence"/>
</dbReference>
<dbReference type="EMBL" id="JAYMYS010000003">
    <property type="protein sequence ID" value="KAK7400566.1"/>
    <property type="molecule type" value="Genomic_DNA"/>
</dbReference>
<evidence type="ECO:0000313" key="1">
    <source>
        <dbReference type="EMBL" id="KAK7400566.1"/>
    </source>
</evidence>
<accession>A0AAN9SPW7</accession>
<reference evidence="1 2" key="1">
    <citation type="submission" date="2024-01" db="EMBL/GenBank/DDBJ databases">
        <title>The genomes of 5 underutilized Papilionoideae crops provide insights into root nodulation and disease resistanc.</title>
        <authorList>
            <person name="Jiang F."/>
        </authorList>
    </citation>
    <scope>NUCLEOTIDE SEQUENCE [LARGE SCALE GENOMIC DNA]</scope>
    <source>
        <strain evidence="1">DUOXIRENSHENG_FW03</strain>
        <tissue evidence="1">Leaves</tissue>
    </source>
</reference>
<name>A0AAN9SPW7_PSOTE</name>